<feature type="transmembrane region" description="Helical" evidence="7">
    <location>
        <begin position="259"/>
        <end position="279"/>
    </location>
</feature>
<dbReference type="GeneID" id="30199853"/>
<keyword evidence="4 7" id="KW-1133">Transmembrane helix</keyword>
<feature type="transmembrane region" description="Helical" evidence="7">
    <location>
        <begin position="375"/>
        <end position="395"/>
    </location>
</feature>
<gene>
    <name evidence="9" type="ORF">WICANDRAFT_47996</name>
</gene>
<evidence type="ECO:0000256" key="7">
    <source>
        <dbReference type="SAM" id="Phobius"/>
    </source>
</evidence>
<dbReference type="GO" id="GO:0016020">
    <property type="term" value="C:membrane"/>
    <property type="evidence" value="ECO:0007669"/>
    <property type="project" value="UniProtKB-SubCell"/>
</dbReference>
<dbReference type="PANTHER" id="PTHR32468:SF0">
    <property type="entry name" value="K(+)_H(+) ANTIPORTER 1"/>
    <property type="match status" value="1"/>
</dbReference>
<comment type="subcellular location">
    <subcellularLocation>
        <location evidence="1">Membrane</location>
        <topology evidence="1">Multi-pass membrane protein</topology>
    </subcellularLocation>
</comment>
<dbReference type="Gene3D" id="1.20.1530.20">
    <property type="match status" value="1"/>
</dbReference>
<evidence type="ECO:0000256" key="4">
    <source>
        <dbReference type="ARBA" id="ARBA00022989"/>
    </source>
</evidence>
<feature type="transmembrane region" description="Helical" evidence="7">
    <location>
        <begin position="407"/>
        <end position="429"/>
    </location>
</feature>
<reference evidence="9 10" key="1">
    <citation type="journal article" date="2016" name="Proc. Natl. Acad. Sci. U.S.A.">
        <title>Comparative genomics of biotechnologically important yeasts.</title>
        <authorList>
            <person name="Riley R."/>
            <person name="Haridas S."/>
            <person name="Wolfe K.H."/>
            <person name="Lopes M.R."/>
            <person name="Hittinger C.T."/>
            <person name="Goeker M."/>
            <person name="Salamov A.A."/>
            <person name="Wisecaver J.H."/>
            <person name="Long T.M."/>
            <person name="Calvey C.H."/>
            <person name="Aerts A.L."/>
            <person name="Barry K.W."/>
            <person name="Choi C."/>
            <person name="Clum A."/>
            <person name="Coughlan A.Y."/>
            <person name="Deshpande S."/>
            <person name="Douglass A.P."/>
            <person name="Hanson S.J."/>
            <person name="Klenk H.-P."/>
            <person name="LaButti K.M."/>
            <person name="Lapidus A."/>
            <person name="Lindquist E.A."/>
            <person name="Lipzen A.M."/>
            <person name="Meier-Kolthoff J.P."/>
            <person name="Ohm R.A."/>
            <person name="Otillar R.P."/>
            <person name="Pangilinan J.L."/>
            <person name="Peng Y."/>
            <person name="Rokas A."/>
            <person name="Rosa C.A."/>
            <person name="Scheuner C."/>
            <person name="Sibirny A.A."/>
            <person name="Slot J.C."/>
            <person name="Stielow J.B."/>
            <person name="Sun H."/>
            <person name="Kurtzman C.P."/>
            <person name="Blackwell M."/>
            <person name="Grigoriev I.V."/>
            <person name="Jeffries T.W."/>
        </authorList>
    </citation>
    <scope>NUCLEOTIDE SEQUENCE [LARGE SCALE GENOMIC DNA]</scope>
    <source>
        <strain evidence="10">ATCC 58044 / CBS 1984 / NCYC 433 / NRRL Y-366-8</strain>
    </source>
</reference>
<dbReference type="OrthoDB" id="2687058at2759"/>
<feature type="transmembrane region" description="Helical" evidence="7">
    <location>
        <begin position="55"/>
        <end position="73"/>
    </location>
</feature>
<evidence type="ECO:0000313" key="10">
    <source>
        <dbReference type="Proteomes" id="UP000094112"/>
    </source>
</evidence>
<evidence type="ECO:0000313" key="9">
    <source>
        <dbReference type="EMBL" id="ODQ56715.1"/>
    </source>
</evidence>
<keyword evidence="3 7" id="KW-0812">Transmembrane</keyword>
<name>A0A1E3NU55_WICAA</name>
<dbReference type="GO" id="GO:0005794">
    <property type="term" value="C:Golgi apparatus"/>
    <property type="evidence" value="ECO:0007669"/>
    <property type="project" value="EnsemblFungi"/>
</dbReference>
<keyword evidence="5" id="KW-0406">Ion transport</keyword>
<proteinExistence type="predicted"/>
<dbReference type="STRING" id="683960.A0A1E3NU55"/>
<dbReference type="AlphaFoldDB" id="A0A1E3NU55"/>
<dbReference type="InterPro" id="IPR006153">
    <property type="entry name" value="Cation/H_exchanger_TM"/>
</dbReference>
<feature type="transmembrane region" description="Helical" evidence="7">
    <location>
        <begin position="194"/>
        <end position="214"/>
    </location>
</feature>
<feature type="domain" description="Cation/H+ exchanger transmembrane" evidence="8">
    <location>
        <begin position="36"/>
        <end position="422"/>
    </location>
</feature>
<feature type="non-terminal residue" evidence="9">
    <location>
        <position position="541"/>
    </location>
</feature>
<organism evidence="9 10">
    <name type="scientific">Wickerhamomyces anomalus (strain ATCC 58044 / CBS 1984 / NCYC 433 / NRRL Y-366-8)</name>
    <name type="common">Yeast</name>
    <name type="synonym">Hansenula anomala</name>
    <dbReference type="NCBI Taxonomy" id="683960"/>
    <lineage>
        <taxon>Eukaryota</taxon>
        <taxon>Fungi</taxon>
        <taxon>Dikarya</taxon>
        <taxon>Ascomycota</taxon>
        <taxon>Saccharomycotina</taxon>
        <taxon>Saccharomycetes</taxon>
        <taxon>Phaffomycetales</taxon>
        <taxon>Wickerhamomycetaceae</taxon>
        <taxon>Wickerhamomyces</taxon>
    </lineage>
</organism>
<evidence type="ECO:0000256" key="5">
    <source>
        <dbReference type="ARBA" id="ARBA00023065"/>
    </source>
</evidence>
<feature type="transmembrane region" description="Helical" evidence="7">
    <location>
        <begin position="26"/>
        <end position="43"/>
    </location>
</feature>
<dbReference type="InterPro" id="IPR050794">
    <property type="entry name" value="CPA2_transporter"/>
</dbReference>
<dbReference type="PANTHER" id="PTHR32468">
    <property type="entry name" value="CATION/H + ANTIPORTER"/>
    <property type="match status" value="1"/>
</dbReference>
<dbReference type="EMBL" id="KV454215">
    <property type="protein sequence ID" value="ODQ56715.1"/>
    <property type="molecule type" value="Genomic_DNA"/>
</dbReference>
<dbReference type="InterPro" id="IPR038770">
    <property type="entry name" value="Na+/solute_symporter_sf"/>
</dbReference>
<protein>
    <recommendedName>
        <fullName evidence="8">Cation/H+ exchanger transmembrane domain-containing protein</fullName>
    </recommendedName>
</protein>
<keyword evidence="2" id="KW-0813">Transport</keyword>
<feature type="transmembrane region" description="Helical" evidence="7">
    <location>
        <begin position="315"/>
        <end position="332"/>
    </location>
</feature>
<dbReference type="GO" id="GO:0015386">
    <property type="term" value="F:potassium:proton antiporter activity"/>
    <property type="evidence" value="ECO:0007669"/>
    <property type="project" value="EnsemblFungi"/>
</dbReference>
<evidence type="ECO:0000256" key="3">
    <source>
        <dbReference type="ARBA" id="ARBA00022692"/>
    </source>
</evidence>
<feature type="transmembrane region" description="Helical" evidence="7">
    <location>
        <begin position="118"/>
        <end position="141"/>
    </location>
</feature>
<sequence>MAVDTSSVAGIIAGRDPLVYSSSNPITLFLFQAIFIISLCQIIHIPLGYIRQPRVIAEVISGILLGPSVLGHVPNFTDTCFPKASVPLLTLVANIGVILFLFLVGLEVDVNFIKKNLRIALSVGLVNMAIPFGLGCAVSIGLYNEYRILDDNIPTIKFTTYMVFIAVAMCITAFPVLARILTELRLLKDRVGTIVLAAGITNDVVGWMLLALSVTLANSGSGINTLYILLVVIGWGLFVVFPARWFLHKVIMKKDLKNGTLSRFSILIVLLFVFISSFFTDIIGAHPIFGAFLVGLIVPREFGFVVDLTNKIEDLVHIVLIPIYFALAGFNVNFGELNRGIDWAYIIGIIIIAVVGKVFGGFVSAKCNGLYWRESLAVGVLMSCKGIVEIVVLNVGLNAEIISHKVFSMFVVMTLVSTFLTTPLTLLVYPISYREKVQKILRGEIDWDGRELEKLKSNSTDMTVNDKLTQPNYRLSKLIYNVDNLNGLLPLLNFLELFYGHQEKLKDSNLIPIHAIYLQELTERTTDLIGASAQTDSSYHE</sequence>
<feature type="transmembrane region" description="Helical" evidence="7">
    <location>
        <begin position="344"/>
        <end position="363"/>
    </location>
</feature>
<feature type="transmembrane region" description="Helical" evidence="7">
    <location>
        <begin position="226"/>
        <end position="247"/>
    </location>
</feature>
<evidence type="ECO:0000259" key="8">
    <source>
        <dbReference type="Pfam" id="PF00999"/>
    </source>
</evidence>
<dbReference type="RefSeq" id="XP_019035922.1">
    <property type="nucleotide sequence ID" value="XM_019182607.1"/>
</dbReference>
<dbReference type="Proteomes" id="UP000094112">
    <property type="component" value="Unassembled WGS sequence"/>
</dbReference>
<dbReference type="Pfam" id="PF00999">
    <property type="entry name" value="Na_H_Exchanger"/>
    <property type="match status" value="1"/>
</dbReference>
<evidence type="ECO:0000256" key="1">
    <source>
        <dbReference type="ARBA" id="ARBA00004141"/>
    </source>
</evidence>
<feature type="transmembrane region" description="Helical" evidence="7">
    <location>
        <begin position="85"/>
        <end position="106"/>
    </location>
</feature>
<evidence type="ECO:0000256" key="2">
    <source>
        <dbReference type="ARBA" id="ARBA00022448"/>
    </source>
</evidence>
<keyword evidence="6 7" id="KW-0472">Membrane</keyword>
<keyword evidence="10" id="KW-1185">Reference proteome</keyword>
<feature type="transmembrane region" description="Helical" evidence="7">
    <location>
        <begin position="161"/>
        <end position="182"/>
    </location>
</feature>
<evidence type="ECO:0000256" key="6">
    <source>
        <dbReference type="ARBA" id="ARBA00023136"/>
    </source>
</evidence>
<accession>A0A1E3NU55</accession>